<dbReference type="PANTHER" id="PTHR33923">
    <property type="entry name" value="CALMODULIN-BINDING PROTEIN-RELATED"/>
    <property type="match status" value="1"/>
</dbReference>
<name>A0A6A1WQH6_9ROSI</name>
<feature type="domain" description="Calmodulin-binding" evidence="2">
    <location>
        <begin position="840"/>
        <end position="946"/>
    </location>
</feature>
<feature type="compositionally biased region" description="Polar residues" evidence="1">
    <location>
        <begin position="583"/>
        <end position="600"/>
    </location>
</feature>
<evidence type="ECO:0000256" key="1">
    <source>
        <dbReference type="SAM" id="MobiDB-lite"/>
    </source>
</evidence>
<feature type="compositionally biased region" description="Acidic residues" evidence="1">
    <location>
        <begin position="756"/>
        <end position="765"/>
    </location>
</feature>
<feature type="compositionally biased region" description="Polar residues" evidence="1">
    <location>
        <begin position="812"/>
        <end position="822"/>
    </location>
</feature>
<feature type="region of interest" description="Disordered" evidence="1">
    <location>
        <begin position="27"/>
        <end position="56"/>
    </location>
</feature>
<feature type="region of interest" description="Disordered" evidence="1">
    <location>
        <begin position="727"/>
        <end position="826"/>
    </location>
</feature>
<evidence type="ECO:0000313" key="3">
    <source>
        <dbReference type="EMBL" id="KAB1227541.1"/>
    </source>
</evidence>
<dbReference type="Proteomes" id="UP000516437">
    <property type="component" value="Chromosome 1"/>
</dbReference>
<feature type="compositionally biased region" description="Polar residues" evidence="1">
    <location>
        <begin position="121"/>
        <end position="132"/>
    </location>
</feature>
<dbReference type="InterPro" id="IPR044681">
    <property type="entry name" value="PICBP-like"/>
</dbReference>
<feature type="region of interest" description="Disordered" evidence="1">
    <location>
        <begin position="108"/>
        <end position="162"/>
    </location>
</feature>
<dbReference type="PANTHER" id="PTHR33923:SF2">
    <property type="entry name" value="CALMODULIN-BINDING PROTEIN-RELATED"/>
    <property type="match status" value="1"/>
</dbReference>
<organism evidence="3 4">
    <name type="scientific">Morella rubra</name>
    <name type="common">Chinese bayberry</name>
    <dbReference type="NCBI Taxonomy" id="262757"/>
    <lineage>
        <taxon>Eukaryota</taxon>
        <taxon>Viridiplantae</taxon>
        <taxon>Streptophyta</taxon>
        <taxon>Embryophyta</taxon>
        <taxon>Tracheophyta</taxon>
        <taxon>Spermatophyta</taxon>
        <taxon>Magnoliopsida</taxon>
        <taxon>eudicotyledons</taxon>
        <taxon>Gunneridae</taxon>
        <taxon>Pentapetalae</taxon>
        <taxon>rosids</taxon>
        <taxon>fabids</taxon>
        <taxon>Fagales</taxon>
        <taxon>Myricaceae</taxon>
        <taxon>Morella</taxon>
    </lineage>
</organism>
<feature type="compositionally biased region" description="Basic residues" evidence="1">
    <location>
        <begin position="135"/>
        <end position="146"/>
    </location>
</feature>
<feature type="compositionally biased region" description="Polar residues" evidence="1">
    <location>
        <begin position="613"/>
        <end position="623"/>
    </location>
</feature>
<dbReference type="EMBL" id="RXIC02000019">
    <property type="protein sequence ID" value="KAB1227541.1"/>
    <property type="molecule type" value="Genomic_DNA"/>
</dbReference>
<dbReference type="SMART" id="SM01054">
    <property type="entry name" value="CaM_binding"/>
    <property type="match status" value="1"/>
</dbReference>
<proteinExistence type="predicted"/>
<feature type="compositionally biased region" description="Basic and acidic residues" evidence="1">
    <location>
        <begin position="36"/>
        <end position="46"/>
    </location>
</feature>
<gene>
    <name evidence="3" type="ORF">CJ030_MR1G019999</name>
</gene>
<dbReference type="AlphaFoldDB" id="A0A6A1WQH6"/>
<keyword evidence="4" id="KW-1185">Reference proteome</keyword>
<feature type="compositionally biased region" description="Basic and acidic residues" evidence="1">
    <location>
        <begin position="601"/>
        <end position="612"/>
    </location>
</feature>
<protein>
    <recommendedName>
        <fullName evidence="2">Calmodulin-binding domain-containing protein</fullName>
    </recommendedName>
</protein>
<comment type="caution">
    <text evidence="3">The sequence shown here is derived from an EMBL/GenBank/DDBJ whole genome shotgun (WGS) entry which is preliminary data.</text>
</comment>
<evidence type="ECO:0000313" key="4">
    <source>
        <dbReference type="Proteomes" id="UP000516437"/>
    </source>
</evidence>
<sequence>MVQRKVPNSNKLGIQADHVKYDKLLANLKPSSSQSHDGKNRGADLKKKMKKSRSLKLSDIERLTSSPIRRTITQLGKPLALGVPATAAVAKKQQPVFKASDGSPNYMKSTSCFDARKEKSQVSLRNAQTSPGRKNLNRRSCSHSKHGSGSGNKPERSLTRTSSLKLVRTLTKTPSFKPARASAKKSSRVVLCEDIDAQRSTCSSTQKDSKFPAYLMLSPGATESEGTSVTKVCPYTYCSLNGHRHSHLPPLKCFLSARRRLVKTQKSMKMEALTPRRAKRSSEGTEEIETPKLIVDDKPALVESDIVNLAKPYLLQDGGQDFFIEIYTKCKDTDSEAMGKGTYREKEDTIDAAVEVEDQNDTASSIDWGDEAMAGHMGSQAVAESVSDQSAKSEVEFAETLDQYGDVATPEIDTVERFPGEQVEDANGDFLPILAQEKKTMGSFCTGSNFEGEWIGSEAIDMEWEEGHLTASEITSEADYSVRTDSEFDGEFGCPLQNNRLDSEADYSVRTDNGFDEEFGCHLEKNNDFNDEYVIMSDDIVSSFNEVIMDDVQEELFEEESACSELRSDDVDAELNGLQDSNFQESSQASESLNCNQLSSTKDKFEDSKTAAEENQQPETTLIRTEIPSASMEESIVEPRATSKDSQEKNRVFEEENLILASDPQFGDDGTNGTRKAMDEASNDKEMHRTNQHDGDGMEETKQTDDAKILGGIQASDFSWCYSEADQVGTEVEENKCQKTTLACQPDNTAEKLDSGEEIDDDSSTDETQNGLSHGRYESSRVFVDQNLEKETSEAKNSNISSSMDDEGHRNPTMNESTLSEVNTEEVEKMEVEDNTELDAADILAIANGKTGPETAGSSQKWTSRCKRCIEDEDLRKFNPREPNYLPLVPDPDSEKVDLRHQMMDERKNAEEWMLDYHLQKAVTKLAPARKRKVALLVEAFETVLPTSKCETNSRSTTFAHGRPMQACS</sequence>
<dbReference type="GO" id="GO:0005516">
    <property type="term" value="F:calmodulin binding"/>
    <property type="evidence" value="ECO:0007669"/>
    <property type="project" value="InterPro"/>
</dbReference>
<feature type="region of interest" description="Disordered" evidence="1">
    <location>
        <begin position="583"/>
        <end position="710"/>
    </location>
</feature>
<feature type="compositionally biased region" description="Basic and acidic residues" evidence="1">
    <location>
        <begin position="676"/>
        <end position="708"/>
    </location>
</feature>
<feature type="compositionally biased region" description="Basic and acidic residues" evidence="1">
    <location>
        <begin position="641"/>
        <end position="654"/>
    </location>
</feature>
<feature type="region of interest" description="Disordered" evidence="1">
    <location>
        <begin position="269"/>
        <end position="288"/>
    </location>
</feature>
<feature type="compositionally biased region" description="Polar residues" evidence="1">
    <location>
        <begin position="738"/>
        <end position="748"/>
    </location>
</feature>
<evidence type="ECO:0000259" key="2">
    <source>
        <dbReference type="SMART" id="SM01054"/>
    </source>
</evidence>
<dbReference type="InterPro" id="IPR012417">
    <property type="entry name" value="CaM-bd_dom_pln"/>
</dbReference>
<dbReference type="OrthoDB" id="1304871at2759"/>
<accession>A0A6A1WQH6</accession>
<dbReference type="Pfam" id="PF07839">
    <property type="entry name" value="CaM_binding"/>
    <property type="match status" value="1"/>
</dbReference>
<reference evidence="3 4" key="1">
    <citation type="journal article" date="2019" name="Plant Biotechnol. J.">
        <title>The red bayberry genome and genetic basis of sex determination.</title>
        <authorList>
            <person name="Jia H.M."/>
            <person name="Jia H.J."/>
            <person name="Cai Q.L."/>
            <person name="Wang Y."/>
            <person name="Zhao H.B."/>
            <person name="Yang W.F."/>
            <person name="Wang G.Y."/>
            <person name="Li Y.H."/>
            <person name="Zhan D.L."/>
            <person name="Shen Y.T."/>
            <person name="Niu Q.F."/>
            <person name="Chang L."/>
            <person name="Qiu J."/>
            <person name="Zhao L."/>
            <person name="Xie H.B."/>
            <person name="Fu W.Y."/>
            <person name="Jin J."/>
            <person name="Li X.W."/>
            <person name="Jiao Y."/>
            <person name="Zhou C.C."/>
            <person name="Tu T."/>
            <person name="Chai C.Y."/>
            <person name="Gao J.L."/>
            <person name="Fan L.J."/>
            <person name="van de Weg E."/>
            <person name="Wang J.Y."/>
            <person name="Gao Z.S."/>
        </authorList>
    </citation>
    <scope>NUCLEOTIDE SEQUENCE [LARGE SCALE GENOMIC DNA]</scope>
    <source>
        <tissue evidence="3">Leaves</tissue>
    </source>
</reference>